<reference evidence="2 3" key="2">
    <citation type="submission" date="2018-03" db="EMBL/GenBank/DDBJ databases">
        <authorList>
            <person name="Keele B.F."/>
        </authorList>
    </citation>
    <scope>NUCLEOTIDE SEQUENCE [LARGE SCALE GENOMIC DNA]</scope>
    <source>
        <strain evidence="2 3">D13</strain>
    </source>
</reference>
<gene>
    <name evidence="2" type="ORF">C7S18_12385</name>
</gene>
<evidence type="ECO:0000313" key="3">
    <source>
        <dbReference type="Proteomes" id="UP000241074"/>
    </source>
</evidence>
<evidence type="ECO:0000256" key="1">
    <source>
        <dbReference type="SAM" id="Phobius"/>
    </source>
</evidence>
<feature type="transmembrane region" description="Helical" evidence="1">
    <location>
        <begin position="7"/>
        <end position="27"/>
    </location>
</feature>
<keyword evidence="3" id="KW-1185">Reference proteome</keyword>
<keyword evidence="1" id="KW-0472">Membrane</keyword>
<sequence>MSQESGAIMKVVGLLVGVVSAVLVAYAPKSQAYHDNGGYIVRCESIDYRDNYCPIDTGGGVYVERNLGRTACIEGDNWGYDRNGIWVSEGCRADFAVPQGYSNGRGWQYGPGRGQPYRDQGDRRYGRGQRVICESYKGRYNYCGVGSVRNAELVYQMSNSSCVYRQSWGFDRGGVWVSRGCRAEFLVY</sequence>
<dbReference type="KEGG" id="xba:C7S18_12385"/>
<dbReference type="EMBL" id="CP027860">
    <property type="protein sequence ID" value="AVP97950.1"/>
    <property type="molecule type" value="Genomic_DNA"/>
</dbReference>
<name>A0A2P1PT04_9GAMM</name>
<organism evidence="2 3">
    <name type="scientific">Ahniella affigens</name>
    <dbReference type="NCBI Taxonomy" id="2021234"/>
    <lineage>
        <taxon>Bacteria</taxon>
        <taxon>Pseudomonadati</taxon>
        <taxon>Pseudomonadota</taxon>
        <taxon>Gammaproteobacteria</taxon>
        <taxon>Lysobacterales</taxon>
        <taxon>Rhodanobacteraceae</taxon>
        <taxon>Ahniella</taxon>
    </lineage>
</organism>
<evidence type="ECO:0008006" key="4">
    <source>
        <dbReference type="Google" id="ProtNLM"/>
    </source>
</evidence>
<evidence type="ECO:0000313" key="2">
    <source>
        <dbReference type="EMBL" id="AVP97950.1"/>
    </source>
</evidence>
<dbReference type="InterPro" id="IPR021381">
    <property type="entry name" value="DUF3011"/>
</dbReference>
<keyword evidence="1" id="KW-0812">Transmembrane</keyword>
<reference evidence="2 3" key="1">
    <citation type="submission" date="2018-03" db="EMBL/GenBank/DDBJ databases">
        <title>Ahniella affigens gen. nov., sp. nov., a gammaproteobacterium isolated from sandy soil near a stream.</title>
        <authorList>
            <person name="Ko Y."/>
            <person name="Kim J.-H."/>
        </authorList>
    </citation>
    <scope>NUCLEOTIDE SEQUENCE [LARGE SCALE GENOMIC DNA]</scope>
    <source>
        <strain evidence="2 3">D13</strain>
    </source>
</reference>
<protein>
    <recommendedName>
        <fullName evidence="4">DUF3011 domain-containing protein</fullName>
    </recommendedName>
</protein>
<proteinExistence type="predicted"/>
<dbReference type="Proteomes" id="UP000241074">
    <property type="component" value="Chromosome"/>
</dbReference>
<dbReference type="AlphaFoldDB" id="A0A2P1PT04"/>
<accession>A0A2P1PT04</accession>
<keyword evidence="1" id="KW-1133">Transmembrane helix</keyword>
<dbReference type="Pfam" id="PF11218">
    <property type="entry name" value="DUF3011"/>
    <property type="match status" value="1"/>
</dbReference>